<protein>
    <submittedName>
        <fullName evidence="1">Uncharacterized protein</fullName>
    </submittedName>
</protein>
<accession>A0ABS5NL90</accession>
<keyword evidence="2" id="KW-1185">Reference proteome</keyword>
<evidence type="ECO:0000313" key="2">
    <source>
        <dbReference type="Proteomes" id="UP000676853"/>
    </source>
</evidence>
<sequence length="79" mass="8509">RITRTEATRLKADYQALIQVENRYKADGSINATERADLDARLDALDLRVGDGPAGQTPTTALPARTRLANLEAGVTTAE</sequence>
<reference evidence="1 2" key="1">
    <citation type="submission" date="2021-04" db="EMBL/GenBank/DDBJ databases">
        <title>Whole genome sequence analysis of a thiophenic sulfur metabolizing bacteria.</title>
        <authorList>
            <person name="Akhtar N."/>
            <person name="Akram J."/>
            <person name="Aslam A."/>
        </authorList>
    </citation>
    <scope>NUCLEOTIDE SEQUENCE [LARGE SCALE GENOMIC DNA]</scope>
    <source>
        <strain evidence="1 2">3OW</strain>
    </source>
</reference>
<feature type="non-terminal residue" evidence="1">
    <location>
        <position position="1"/>
    </location>
</feature>
<evidence type="ECO:0000313" key="1">
    <source>
        <dbReference type="EMBL" id="MBS4105066.1"/>
    </source>
</evidence>
<name>A0ABS5NL90_TSUPA</name>
<dbReference type="Proteomes" id="UP000676853">
    <property type="component" value="Unassembled WGS sequence"/>
</dbReference>
<organism evidence="1 2">
    <name type="scientific">Tsukamurella paurometabola</name>
    <name type="common">Corynebacterium paurometabolum</name>
    <dbReference type="NCBI Taxonomy" id="2061"/>
    <lineage>
        <taxon>Bacteria</taxon>
        <taxon>Bacillati</taxon>
        <taxon>Actinomycetota</taxon>
        <taxon>Actinomycetes</taxon>
        <taxon>Mycobacteriales</taxon>
        <taxon>Tsukamurellaceae</taxon>
        <taxon>Tsukamurella</taxon>
    </lineage>
</organism>
<dbReference type="EMBL" id="JAGXOE010000847">
    <property type="protein sequence ID" value="MBS4105066.1"/>
    <property type="molecule type" value="Genomic_DNA"/>
</dbReference>
<feature type="non-terminal residue" evidence="1">
    <location>
        <position position="79"/>
    </location>
</feature>
<gene>
    <name evidence="1" type="ORF">KFZ73_28010</name>
</gene>
<comment type="caution">
    <text evidence="1">The sequence shown here is derived from an EMBL/GenBank/DDBJ whole genome shotgun (WGS) entry which is preliminary data.</text>
</comment>
<proteinExistence type="predicted"/>